<reference evidence="9 10" key="1">
    <citation type="submission" date="2020-07" db="EMBL/GenBank/DDBJ databases">
        <title>Sequencing the genomes of 1000 actinobacteria strains.</title>
        <authorList>
            <person name="Klenk H.-P."/>
        </authorList>
    </citation>
    <scope>NUCLEOTIDE SEQUENCE [LARGE SCALE GENOMIC DNA]</scope>
    <source>
        <strain evidence="9 10">DSM 44121</strain>
    </source>
</reference>
<dbReference type="InterPro" id="IPR051915">
    <property type="entry name" value="Cellulose_Degrad_GH3"/>
</dbReference>
<dbReference type="Gene3D" id="3.20.20.300">
    <property type="entry name" value="Glycoside hydrolase, family 3, N-terminal domain"/>
    <property type="match status" value="1"/>
</dbReference>
<evidence type="ECO:0000256" key="3">
    <source>
        <dbReference type="ARBA" id="ARBA00012744"/>
    </source>
</evidence>
<keyword evidence="6 9" id="KW-0326">Glycosidase</keyword>
<dbReference type="PRINTS" id="PR00133">
    <property type="entry name" value="GLHYDRLASE3"/>
</dbReference>
<dbReference type="Pfam" id="PF01915">
    <property type="entry name" value="Glyco_hydro_3_C"/>
    <property type="match status" value="1"/>
</dbReference>
<evidence type="ECO:0000256" key="6">
    <source>
        <dbReference type="ARBA" id="ARBA00023295"/>
    </source>
</evidence>
<dbReference type="PANTHER" id="PTHR30620:SF16">
    <property type="entry name" value="LYSOSOMAL BETA GLUCOSIDASE"/>
    <property type="match status" value="1"/>
</dbReference>
<evidence type="ECO:0000313" key="9">
    <source>
        <dbReference type="EMBL" id="MBA8808131.1"/>
    </source>
</evidence>
<evidence type="ECO:0000313" key="10">
    <source>
        <dbReference type="Proteomes" id="UP000540568"/>
    </source>
</evidence>
<comment type="catalytic activity">
    <reaction evidence="1">
        <text>Hydrolysis of terminal, non-reducing beta-D-glucosyl residues with release of beta-D-glucose.</text>
        <dbReference type="EC" id="3.2.1.21"/>
    </reaction>
</comment>
<dbReference type="SUPFAM" id="SSF52279">
    <property type="entry name" value="Beta-D-glucan exohydrolase, C-terminal domain"/>
    <property type="match status" value="1"/>
</dbReference>
<dbReference type="PANTHER" id="PTHR30620">
    <property type="entry name" value="PERIPLASMIC BETA-GLUCOSIDASE-RELATED"/>
    <property type="match status" value="1"/>
</dbReference>
<comment type="similarity">
    <text evidence="2">Belongs to the glycosyl hydrolase 3 family.</text>
</comment>
<evidence type="ECO:0000256" key="5">
    <source>
        <dbReference type="ARBA" id="ARBA00022801"/>
    </source>
</evidence>
<dbReference type="Gene3D" id="3.40.50.1700">
    <property type="entry name" value="Glycoside hydrolase family 3 C-terminal domain"/>
    <property type="match status" value="1"/>
</dbReference>
<gene>
    <name evidence="9" type="ORF">FHX71_002073</name>
</gene>
<dbReference type="AlphaFoldDB" id="A0A7W3J898"/>
<sequence length="650" mass="68374">MTAAEPTGEPRYLDPALPVAERVADLLGRMTLAEKAGQMFQTMVEVGPDGTLADEPSDHGMPGTSDLVLDRHLTHLNVLAAPPTAREFAAWHNRLQRLAAGTRLGIPVTVASDPRHSFTDNPGAALLSGPFSQWPETLGLAATRDERLVEEHGDAARQEYLAVGIRTALHPQVDLVTEPRWARGGGTFGEDADLTGRLGAAYVRGLQGGGDVARAVGLDGVFGPDSVSTMTKHFPGGGPQLDGEDPHFAYGREQVYPGEQFDLHLAPFKALLAAGTRQMMPYYGMPVGLRADLGTGPEDVEQVGFGFNRGVLTRLLREHLGFDGIICTDWGLVTDVEMFGLPFPARAWGVEHLSPLDRVAKILDAGADQLGGEACPEHVIELVRSGRVPEARVDASVRRLLAEKFELGLFDDRRYVDEDAAAVVVGRADLVAAGRRAQSRSVTVLRNAGAGARGGAAAAVGGAAVGGGVVGDHARGGAADAARLPLTPGLRLYAEGVPDGEIDGFRRVGSPAEADVALLRLEAPYEERGPGFESFFHAGSLEFADDVVAHVAEVSAQVPTVVDVHLDRPAVLTPLLPHANTLVVTFGVGTPALLDALTGAVPPEGRLPFDLPRSTAAVEASRSDVPFDTANPLFCFGAGESLDTEANAAA</sequence>
<protein>
    <recommendedName>
        <fullName evidence="3">beta-glucosidase</fullName>
        <ecNumber evidence="3">3.2.1.21</ecNumber>
    </recommendedName>
</protein>
<feature type="domain" description="Glycoside hydrolase family 3 C-terminal" evidence="8">
    <location>
        <begin position="511"/>
        <end position="639"/>
    </location>
</feature>
<dbReference type="RefSeq" id="WP_182615952.1">
    <property type="nucleotide sequence ID" value="NZ_BAAATF010000003.1"/>
</dbReference>
<name>A0A7W3J898_9MICO</name>
<feature type="domain" description="Glycoside hydrolase family 3 N-terminal" evidence="7">
    <location>
        <begin position="92"/>
        <end position="401"/>
    </location>
</feature>
<dbReference type="EMBL" id="JACGWV010000001">
    <property type="protein sequence ID" value="MBA8808131.1"/>
    <property type="molecule type" value="Genomic_DNA"/>
</dbReference>
<evidence type="ECO:0000256" key="1">
    <source>
        <dbReference type="ARBA" id="ARBA00000448"/>
    </source>
</evidence>
<dbReference type="InterPro" id="IPR002772">
    <property type="entry name" value="Glyco_hydro_3_C"/>
</dbReference>
<evidence type="ECO:0000259" key="8">
    <source>
        <dbReference type="Pfam" id="PF01915"/>
    </source>
</evidence>
<accession>A0A7W3J898</accession>
<keyword evidence="4" id="KW-0732">Signal</keyword>
<dbReference type="InterPro" id="IPR001764">
    <property type="entry name" value="Glyco_hydro_3_N"/>
</dbReference>
<dbReference type="GO" id="GO:0009251">
    <property type="term" value="P:glucan catabolic process"/>
    <property type="evidence" value="ECO:0007669"/>
    <property type="project" value="TreeGrafter"/>
</dbReference>
<comment type="caution">
    <text evidence="9">The sequence shown here is derived from an EMBL/GenBank/DDBJ whole genome shotgun (WGS) entry which is preliminary data.</text>
</comment>
<dbReference type="Proteomes" id="UP000540568">
    <property type="component" value="Unassembled WGS sequence"/>
</dbReference>
<dbReference type="InterPro" id="IPR036881">
    <property type="entry name" value="Glyco_hydro_3_C_sf"/>
</dbReference>
<organism evidence="9 10">
    <name type="scientific">Promicromonospora sukumoe</name>
    <dbReference type="NCBI Taxonomy" id="88382"/>
    <lineage>
        <taxon>Bacteria</taxon>
        <taxon>Bacillati</taxon>
        <taxon>Actinomycetota</taxon>
        <taxon>Actinomycetes</taxon>
        <taxon>Micrococcales</taxon>
        <taxon>Promicromonosporaceae</taxon>
        <taxon>Promicromonospora</taxon>
    </lineage>
</organism>
<dbReference type="InterPro" id="IPR017853">
    <property type="entry name" value="GH"/>
</dbReference>
<dbReference type="Pfam" id="PF00933">
    <property type="entry name" value="Glyco_hydro_3"/>
    <property type="match status" value="1"/>
</dbReference>
<keyword evidence="5 9" id="KW-0378">Hydrolase</keyword>
<evidence type="ECO:0000256" key="4">
    <source>
        <dbReference type="ARBA" id="ARBA00022729"/>
    </source>
</evidence>
<evidence type="ECO:0000256" key="2">
    <source>
        <dbReference type="ARBA" id="ARBA00005336"/>
    </source>
</evidence>
<dbReference type="EC" id="3.2.1.21" evidence="3"/>
<proteinExistence type="inferred from homology"/>
<dbReference type="GO" id="GO:0008422">
    <property type="term" value="F:beta-glucosidase activity"/>
    <property type="evidence" value="ECO:0007669"/>
    <property type="project" value="UniProtKB-EC"/>
</dbReference>
<dbReference type="InterPro" id="IPR036962">
    <property type="entry name" value="Glyco_hydro_3_N_sf"/>
</dbReference>
<evidence type="ECO:0000259" key="7">
    <source>
        <dbReference type="Pfam" id="PF00933"/>
    </source>
</evidence>
<dbReference type="SUPFAM" id="SSF51445">
    <property type="entry name" value="(Trans)glycosidases"/>
    <property type="match status" value="1"/>
</dbReference>
<keyword evidence="10" id="KW-1185">Reference proteome</keyword>